<dbReference type="Gene3D" id="3.20.20.10">
    <property type="entry name" value="Alanine racemase"/>
    <property type="match status" value="1"/>
</dbReference>
<dbReference type="SUPFAM" id="SSF50621">
    <property type="entry name" value="Alanine racemase C-terminal domain-like"/>
    <property type="match status" value="1"/>
</dbReference>
<dbReference type="Gene3D" id="1.20.58.930">
    <property type="match status" value="1"/>
</dbReference>
<evidence type="ECO:0000313" key="17">
    <source>
        <dbReference type="EMBL" id="MBU2689407.1"/>
    </source>
</evidence>
<keyword evidence="6" id="KW-0479">Metal-binding</keyword>
<dbReference type="EC" id="4.1.1.19" evidence="5"/>
<dbReference type="GO" id="GO:0046872">
    <property type="term" value="F:metal ion binding"/>
    <property type="evidence" value="ECO:0007669"/>
    <property type="project" value="UniProtKB-KW"/>
</dbReference>
<proteinExistence type="inferred from homology"/>
<dbReference type="CDD" id="cd06830">
    <property type="entry name" value="PLPDE_III_ADC"/>
    <property type="match status" value="1"/>
</dbReference>
<evidence type="ECO:0000259" key="16">
    <source>
        <dbReference type="Pfam" id="PF17810"/>
    </source>
</evidence>
<keyword evidence="12 17" id="KW-0456">Lyase</keyword>
<evidence type="ECO:0000256" key="8">
    <source>
        <dbReference type="ARBA" id="ARBA00022842"/>
    </source>
</evidence>
<keyword evidence="7" id="KW-0210">Decarboxylase</keyword>
<dbReference type="InterPro" id="IPR029066">
    <property type="entry name" value="PLP-binding_barrel"/>
</dbReference>
<evidence type="ECO:0000256" key="1">
    <source>
        <dbReference type="ARBA" id="ARBA00001933"/>
    </source>
</evidence>
<dbReference type="GO" id="GO:0006527">
    <property type="term" value="P:L-arginine catabolic process"/>
    <property type="evidence" value="ECO:0007669"/>
    <property type="project" value="InterPro"/>
</dbReference>
<gene>
    <name evidence="17" type="primary">speA</name>
    <name evidence="17" type="ORF">KJ970_00640</name>
</gene>
<keyword evidence="9 13" id="KW-0663">Pyridoxal phosphate</keyword>
<evidence type="ECO:0000256" key="5">
    <source>
        <dbReference type="ARBA" id="ARBA00012426"/>
    </source>
</evidence>
<evidence type="ECO:0000256" key="10">
    <source>
        <dbReference type="ARBA" id="ARBA00023066"/>
    </source>
</evidence>
<dbReference type="InterPro" id="IPR000183">
    <property type="entry name" value="Orn/DAP/Arg_de-COase"/>
</dbReference>
<keyword evidence="11" id="KW-0620">Polyamine biosynthesis</keyword>
<dbReference type="SUPFAM" id="SSF51419">
    <property type="entry name" value="PLP-binding barrel"/>
    <property type="match status" value="1"/>
</dbReference>
<evidence type="ECO:0000259" key="15">
    <source>
        <dbReference type="Pfam" id="PF02784"/>
    </source>
</evidence>
<feature type="domain" description="Orn/DAP/Arg decarboxylase 2 N-terminal" evidence="15">
    <location>
        <begin position="73"/>
        <end position="339"/>
    </location>
</feature>
<dbReference type="Pfam" id="PF02784">
    <property type="entry name" value="Orn_Arg_deC_N"/>
    <property type="match status" value="1"/>
</dbReference>
<feature type="active site" description="Proton donor" evidence="14">
    <location>
        <position position="494"/>
    </location>
</feature>
<dbReference type="PANTHER" id="PTHR43295:SF9">
    <property type="entry name" value="BIOSYNTHETIC ARGININE DECARBOXYLASE"/>
    <property type="match status" value="1"/>
</dbReference>
<dbReference type="Gene3D" id="2.40.37.10">
    <property type="entry name" value="Lyase, Ornithine Decarboxylase, Chain A, domain 1"/>
    <property type="match status" value="1"/>
</dbReference>
<dbReference type="InterPro" id="IPR002985">
    <property type="entry name" value="Arg_decrbxlase"/>
</dbReference>
<accession>A0A948W201</accession>
<dbReference type="InterPro" id="IPR022644">
    <property type="entry name" value="De-COase2_N"/>
</dbReference>
<evidence type="ECO:0000256" key="14">
    <source>
        <dbReference type="PIRSR" id="PIRSR600183-50"/>
    </source>
</evidence>
<dbReference type="GO" id="GO:0008295">
    <property type="term" value="P:spermidine biosynthetic process"/>
    <property type="evidence" value="ECO:0007669"/>
    <property type="project" value="UniProtKB-KW"/>
</dbReference>
<evidence type="ECO:0000256" key="4">
    <source>
        <dbReference type="ARBA" id="ARBA00008357"/>
    </source>
</evidence>
<keyword evidence="10" id="KW-0745">Spermidine biosynthesis</keyword>
<dbReference type="PIRSF" id="PIRSF001336">
    <property type="entry name" value="Arg_decrbxlase"/>
    <property type="match status" value="1"/>
</dbReference>
<comment type="caution">
    <text evidence="17">The sequence shown here is derived from an EMBL/GenBank/DDBJ whole genome shotgun (WGS) entry which is preliminary data.</text>
</comment>
<name>A0A948W201_UNCEI</name>
<dbReference type="EMBL" id="JAHJDP010000004">
    <property type="protein sequence ID" value="MBU2689407.1"/>
    <property type="molecule type" value="Genomic_DNA"/>
</dbReference>
<feature type="modified residue" description="N6-(pyridoxal phosphate)lysine" evidence="13">
    <location>
        <position position="98"/>
    </location>
</feature>
<dbReference type="GO" id="GO:0008792">
    <property type="term" value="F:arginine decarboxylase activity"/>
    <property type="evidence" value="ECO:0007669"/>
    <property type="project" value="UniProtKB-EC"/>
</dbReference>
<comment type="function">
    <text evidence="3">Catalyzes the biosynthesis of agmatine from arginine.</text>
</comment>
<dbReference type="NCBIfam" id="NF003763">
    <property type="entry name" value="PRK05354.1"/>
    <property type="match status" value="1"/>
</dbReference>
<dbReference type="PANTHER" id="PTHR43295">
    <property type="entry name" value="ARGININE DECARBOXYLASE"/>
    <property type="match status" value="1"/>
</dbReference>
<evidence type="ECO:0000313" key="18">
    <source>
        <dbReference type="Proteomes" id="UP000777784"/>
    </source>
</evidence>
<dbReference type="Pfam" id="PF17810">
    <property type="entry name" value="Arg_decarb_HB"/>
    <property type="match status" value="1"/>
</dbReference>
<organism evidence="17 18">
    <name type="scientific">Eiseniibacteriota bacterium</name>
    <dbReference type="NCBI Taxonomy" id="2212470"/>
    <lineage>
        <taxon>Bacteria</taxon>
        <taxon>Candidatus Eiseniibacteriota</taxon>
    </lineage>
</organism>
<sequence>MESAIRRALELYGVENWGHGYFSITRTGHLAVQPVPGGPEIDLWEIVQEARGRKINPPFLVRFPQILETEVQRLHRAFDAAKTKFAYDAPYQPVYPLKVSPQRVVVEQILKSGRDLGLGIESGSKGELHLVLGMDLPPGTLVVCNGFKDASYLRMAVLAARAGLRVAIVVEQIRELEILNALGDDRGLLELGLRGRLYSRGSGKWESTGGDAGKFGLTTPDLVYALDLIRDMGMTERLRMLHFHIGSQIPDIRKIKKAVKEAARVYTKVRKMGFPVTLLNVGGGLGVDYDGSGSSADSSVNYSLEEYANDVVYNTREVCDHEKVPYPALISESGRAMTAYHALLLFNVHAREAAPTPPPETGAEEHPLMAELEETLRVINPKNYREYYHDALQEREELQSLFDLGYLSLKARARAESVFRDVCRKALAYARDAGEVTGEFSQLQRVFRRGYIANFSVFRSAPDAWAIGQLYPVLPIHRLDETPVEIGILLDMTCDSDGKMDHFVAPKNVKEGLELHPTDSGEPYILAIALLGAYQDVLGNVHNLFGKPAEILVRAESSGRFQIDPVKPADPIDWIAGVAGWDPEEIRERFQKRLEEAGKTGAAGDKNASRWISEFMELRRRPPYLDL</sequence>
<evidence type="ECO:0000256" key="2">
    <source>
        <dbReference type="ARBA" id="ARBA00001946"/>
    </source>
</evidence>
<evidence type="ECO:0000256" key="11">
    <source>
        <dbReference type="ARBA" id="ARBA00023115"/>
    </source>
</evidence>
<evidence type="ECO:0000256" key="6">
    <source>
        <dbReference type="ARBA" id="ARBA00022723"/>
    </source>
</evidence>
<reference evidence="17" key="1">
    <citation type="submission" date="2021-05" db="EMBL/GenBank/DDBJ databases">
        <title>Energy efficiency and biological interactions define the core microbiome of deep oligotrophic groundwater.</title>
        <authorList>
            <person name="Mehrshad M."/>
            <person name="Lopez-Fernandez M."/>
            <person name="Bell E."/>
            <person name="Bernier-Latmani R."/>
            <person name="Bertilsson S."/>
            <person name="Dopson M."/>
        </authorList>
    </citation>
    <scope>NUCLEOTIDE SEQUENCE</scope>
    <source>
        <strain evidence="17">Modern_marine.mb.64</strain>
    </source>
</reference>
<dbReference type="AlphaFoldDB" id="A0A948W201"/>
<dbReference type="InterPro" id="IPR009006">
    <property type="entry name" value="Ala_racemase/Decarboxylase_C"/>
</dbReference>
<dbReference type="InterPro" id="IPR022657">
    <property type="entry name" value="De-COase2_CS"/>
</dbReference>
<comment type="cofactor">
    <cofactor evidence="2">
        <name>Mg(2+)</name>
        <dbReference type="ChEBI" id="CHEBI:18420"/>
    </cofactor>
</comment>
<dbReference type="PRINTS" id="PR01179">
    <property type="entry name" value="ODADCRBXLASE"/>
</dbReference>
<evidence type="ECO:0000256" key="13">
    <source>
        <dbReference type="PIRSR" id="PIRSR001336-50"/>
    </source>
</evidence>
<dbReference type="InterPro" id="IPR040634">
    <property type="entry name" value="Arg_decarb_HB"/>
</dbReference>
<evidence type="ECO:0000256" key="3">
    <source>
        <dbReference type="ARBA" id="ARBA00002257"/>
    </source>
</evidence>
<evidence type="ECO:0000256" key="9">
    <source>
        <dbReference type="ARBA" id="ARBA00022898"/>
    </source>
</evidence>
<dbReference type="PROSITE" id="PS00879">
    <property type="entry name" value="ODR_DC_2_2"/>
    <property type="match status" value="1"/>
</dbReference>
<feature type="domain" description="Arginine decarboxylase helical bundle" evidence="16">
    <location>
        <begin position="363"/>
        <end position="440"/>
    </location>
</feature>
<dbReference type="Proteomes" id="UP000777784">
    <property type="component" value="Unassembled WGS sequence"/>
</dbReference>
<dbReference type="PRINTS" id="PR01180">
    <property type="entry name" value="ARGDCRBXLASE"/>
</dbReference>
<comment type="similarity">
    <text evidence="4">Belongs to the Orn/Lys/Arg decarboxylase class-II family. SpeA subfamily.</text>
</comment>
<evidence type="ECO:0000256" key="7">
    <source>
        <dbReference type="ARBA" id="ARBA00022793"/>
    </source>
</evidence>
<keyword evidence="8" id="KW-0460">Magnesium</keyword>
<protein>
    <recommendedName>
        <fullName evidence="5">arginine decarboxylase</fullName>
        <ecNumber evidence="5">4.1.1.19</ecNumber>
    </recommendedName>
</protein>
<comment type="cofactor">
    <cofactor evidence="1 13">
        <name>pyridoxal 5'-phosphate</name>
        <dbReference type="ChEBI" id="CHEBI:597326"/>
    </cofactor>
</comment>
<evidence type="ECO:0000256" key="12">
    <source>
        <dbReference type="ARBA" id="ARBA00023239"/>
    </source>
</evidence>